<proteinExistence type="predicted"/>
<name>A0A076G4H4_9CAUD</name>
<protein>
    <submittedName>
        <fullName evidence="1">Uncharacterized protein</fullName>
    </submittedName>
</protein>
<reference evidence="1 2" key="1">
    <citation type="submission" date="2014-05" db="EMBL/GenBank/DDBJ databases">
        <title>Complete genome sequence of Aeromonas bacteriophage pAh6-C.</title>
        <authorList>
            <person name="Jun J.W."/>
            <person name="Park S.C."/>
        </authorList>
    </citation>
    <scope>NUCLEOTIDE SEQUENCE [LARGE SCALE GENOMIC DNA]</scope>
</reference>
<dbReference type="Proteomes" id="UP000028666">
    <property type="component" value="Segment"/>
</dbReference>
<dbReference type="KEGG" id="vg:22112280"/>
<dbReference type="RefSeq" id="YP_009103358.1">
    <property type="nucleotide sequence ID" value="NC_025459.1"/>
</dbReference>
<keyword evidence="2" id="KW-1185">Reference proteome</keyword>
<sequence length="448" mass="48498">MKYSTGWIGEIPTFEVLNFQMNRIDTALLAFAERGAPEWGPDIEYVLGAQAFASDGKIYVSKVAAPSRVLSPQNNLTEWEESSAQFTMAQHAAMVAKFDAHIARMDNPHGVTAAQAGTYTKAQINDKIAVVDQKIASHTSDMGNPHGTTASQIGAVPITGGTYTGPVVFANAETKINPGAGDHAVFADATAVGLRYNTIKIGIEKSSGRAFMQNGASKQYLLNEPEYVELRKTVEKNYAVPTPDLELDLLSDIHIKQGFGFSEMIRELSLSYTDKSGILQTAPAGCPRHERKGLLLDASVQEYLNIDAQNNFAGFVDSTMLIEGIIDPVSTDSVVLQTDTSGRDDRVYVSPAGLAYFRVVDSGGQPRDFLIGSVPKGVLFKIVVVLTATRYETYLNGVPGAAGYVSFVPSDSYNIVRVGTIASSFAAWWCRKFSVWARALTPEQITTL</sequence>
<dbReference type="Gene3D" id="2.60.120.200">
    <property type="match status" value="1"/>
</dbReference>
<dbReference type="OrthoDB" id="12002at10239"/>
<dbReference type="EMBL" id="KJ858521">
    <property type="protein sequence ID" value="AII26778.1"/>
    <property type="molecule type" value="Genomic_DNA"/>
</dbReference>
<evidence type="ECO:0000313" key="1">
    <source>
        <dbReference type="EMBL" id="AII26778.1"/>
    </source>
</evidence>
<organism evidence="1 2">
    <name type="scientific">Aeromonas phage pAh6-C</name>
    <dbReference type="NCBI Taxonomy" id="1505227"/>
    <lineage>
        <taxon>Viruses</taxon>
        <taxon>Duplodnaviria</taxon>
        <taxon>Heunggongvirae</taxon>
        <taxon>Uroviricota</taxon>
        <taxon>Caudoviricetes</taxon>
        <taxon>Chaseviridae</taxon>
        <taxon>Nefertitivirinae</taxon>
        <taxon>Pahsextavirus</taxon>
        <taxon>Pahsextavirus pAh6C</taxon>
    </lineage>
</organism>
<dbReference type="GeneID" id="22112280"/>
<evidence type="ECO:0000313" key="2">
    <source>
        <dbReference type="Proteomes" id="UP000028666"/>
    </source>
</evidence>
<gene>
    <name evidence="1" type="ORF">AH6C_024</name>
</gene>
<accession>A0A076G4H4</accession>